<feature type="domain" description="6-hydroxymethylpterin diphosphokinase MptE-like" evidence="1">
    <location>
        <begin position="206"/>
        <end position="374"/>
    </location>
</feature>
<organism evidence="2 3">
    <name type="scientific">Brachyspira innocens</name>
    <dbReference type="NCBI Taxonomy" id="13264"/>
    <lineage>
        <taxon>Bacteria</taxon>
        <taxon>Pseudomonadati</taxon>
        <taxon>Spirochaetota</taxon>
        <taxon>Spirochaetia</taxon>
        <taxon>Brachyspirales</taxon>
        <taxon>Brachyspiraceae</taxon>
        <taxon>Brachyspira</taxon>
    </lineage>
</organism>
<dbReference type="InterPro" id="IPR002826">
    <property type="entry name" value="MptE-like"/>
</dbReference>
<name>A0ABT8YYJ9_9SPIR</name>
<dbReference type="PANTHER" id="PTHR41786">
    <property type="entry name" value="MOTILITY ACCESSORY FACTOR MAF"/>
    <property type="match status" value="1"/>
</dbReference>
<proteinExistence type="predicted"/>
<sequence length="617" mass="70593">MNEIRKINLEAINKNIKAYPYDFINILNNAKQSDITLEVIETKSQKHSAKVVKNGKQILLHSAYDPIKEANTLIKEIENDEDLDLVFIFGIGAGYLINAVKKLNVSIAVIEPDINFFSTLIDNFRLDKILEDNKITFFIGGNDDEDIEKFISITTTKKVKFFVTRSYTSLFAEEAMHYQSKVLSVVDKKIININTISRFDKLWAYNIASNAVEIATHYGVNRFFNKYKNIPAVIVSAGPSLEKNIRKLKEMKNKAIIIAVDTAMKPLSSHGISPHFVITIDPQKKNSKYFRNIHFEDTVLIAESSVDHEAIESFNGSIYFIDSIFPLAKYFMKPLGKRGDITMGGSVSTAAYDFAVRIGANPIIMAGLDLSFPNHQTHIKGSYHEENFFTEIGKLDSYDSRIYKVLVAGNLREEKNIYGESVFTDSRFDMYRNWYEAQCATNNNIKFYNATEGGVIIKAMENITLQELIDKFDNINIQIDKNDRNIEDKNKILESLKNGLIKIDKEIISLKPYTEEAINLCYTINDELARHRKVDKLISKLDEADIKILNISKVNEFLGITMQKTIKTITEGFEFKDEIMNKAIVSSFKLYEAMKDSIDFNHYIIERAFIKINKELE</sequence>
<accession>A0ABT8YYJ9</accession>
<comment type="caution">
    <text evidence="2">The sequence shown here is derived from an EMBL/GenBank/DDBJ whole genome shotgun (WGS) entry which is preliminary data.</text>
</comment>
<dbReference type="RefSeq" id="WP_304386013.1">
    <property type="nucleotide sequence ID" value="NZ_JAUPBL010000105.1"/>
</dbReference>
<keyword evidence="3" id="KW-1185">Reference proteome</keyword>
<dbReference type="Proteomes" id="UP001175147">
    <property type="component" value="Unassembled WGS sequence"/>
</dbReference>
<protein>
    <submittedName>
        <fullName evidence="2">DUF115 domain-containing protein</fullName>
    </submittedName>
</protein>
<evidence type="ECO:0000313" key="2">
    <source>
        <dbReference type="EMBL" id="MDO7020963.1"/>
    </source>
</evidence>
<dbReference type="Pfam" id="PF01973">
    <property type="entry name" value="MptE-like"/>
    <property type="match status" value="1"/>
</dbReference>
<evidence type="ECO:0000259" key="1">
    <source>
        <dbReference type="Pfam" id="PF01973"/>
    </source>
</evidence>
<reference evidence="2" key="1">
    <citation type="submission" date="2023-07" db="EMBL/GenBank/DDBJ databases">
        <title>Mucosal microbiota of week-old chicken and adult hens.</title>
        <authorList>
            <person name="Volf J."/>
            <person name="Karasova D."/>
            <person name="Crhanova M."/>
            <person name="Faldynova M."/>
            <person name="Prikrylova H."/>
            <person name="Zeman M."/>
            <person name="Babak V."/>
            <person name="Rajova J."/>
            <person name="Rychlik I."/>
        </authorList>
    </citation>
    <scope>NUCLEOTIDE SEQUENCE</scope>
    <source>
        <strain evidence="2">ET902</strain>
    </source>
</reference>
<evidence type="ECO:0000313" key="3">
    <source>
        <dbReference type="Proteomes" id="UP001175147"/>
    </source>
</evidence>
<dbReference type="PANTHER" id="PTHR41786:SF1">
    <property type="entry name" value="6-HYDROXYMETHYLPTERIN DIPHOSPHOKINASE MPTE-LIKE DOMAIN-CONTAINING PROTEIN"/>
    <property type="match status" value="1"/>
</dbReference>
<gene>
    <name evidence="2" type="ORF">Q5M86_09275</name>
</gene>
<dbReference type="EMBL" id="JAUPBM010000121">
    <property type="protein sequence ID" value="MDO7020963.1"/>
    <property type="molecule type" value="Genomic_DNA"/>
</dbReference>